<sequence>ENPTPGEKGFSGRQTDDSDPEDQDGEQSYSRQQARVFQRSVTMLKYWEARNYDVLWLTFTSSPESRPSDELAYSHQRLRQRVERADLAVCDGERCPHHEEPTGHRLDHIDSLEHLQIRTCEGPQGVIHAFWAWDRDRLRDGNHSRSLYIPQNWLSDQWADLHGSEVPMEPGELKKWPESAAGHMERLARDRAPFIVDVRRVGPEHTEAEHKPEHMAAYAASQYLGDHGEALEHLGWSHGRSLGGPLAETWEQLKAVADSMGSAIDYWDRLISGEPVAVNRSNGNVHTELAFKPPPDLGYSIASSVTPPSDYSAPGPDGDTRVRSYSGESSTDQEPPPFWGTGFRLISIDGVRLIERDDGTYVDPESGERVSPPGV</sequence>
<proteinExistence type="predicted"/>
<gene>
    <name evidence="2" type="ORF">ACFSUO_06705</name>
</gene>
<keyword evidence="3" id="KW-1185">Reference proteome</keyword>
<name>A0ABW5V4M1_9BACI</name>
<reference evidence="3" key="1">
    <citation type="journal article" date="2019" name="Int. J. Syst. Evol. Microbiol.">
        <title>The Global Catalogue of Microorganisms (GCM) 10K type strain sequencing project: providing services to taxonomists for standard genome sequencing and annotation.</title>
        <authorList>
            <consortium name="The Broad Institute Genomics Platform"/>
            <consortium name="The Broad Institute Genome Sequencing Center for Infectious Disease"/>
            <person name="Wu L."/>
            <person name="Ma J."/>
        </authorList>
    </citation>
    <scope>NUCLEOTIDE SEQUENCE [LARGE SCALE GENOMIC DNA]</scope>
    <source>
        <strain evidence="3">TISTR 1535</strain>
    </source>
</reference>
<accession>A0ABW5V4M1</accession>
<comment type="caution">
    <text evidence="2">The sequence shown here is derived from an EMBL/GenBank/DDBJ whole genome shotgun (WGS) entry which is preliminary data.</text>
</comment>
<feature type="non-terminal residue" evidence="2">
    <location>
        <position position="1"/>
    </location>
</feature>
<dbReference type="Proteomes" id="UP001597502">
    <property type="component" value="Unassembled WGS sequence"/>
</dbReference>
<dbReference type="EMBL" id="JBHUNA010000011">
    <property type="protein sequence ID" value="MFD2760664.1"/>
    <property type="molecule type" value="Genomic_DNA"/>
</dbReference>
<organism evidence="2 3">
    <name type="scientific">Lentibacillus juripiscarius</name>
    <dbReference type="NCBI Taxonomy" id="257446"/>
    <lineage>
        <taxon>Bacteria</taxon>
        <taxon>Bacillati</taxon>
        <taxon>Bacillota</taxon>
        <taxon>Bacilli</taxon>
        <taxon>Bacillales</taxon>
        <taxon>Bacillaceae</taxon>
        <taxon>Lentibacillus</taxon>
    </lineage>
</organism>
<feature type="region of interest" description="Disordered" evidence="1">
    <location>
        <begin position="300"/>
        <end position="341"/>
    </location>
</feature>
<evidence type="ECO:0000313" key="3">
    <source>
        <dbReference type="Proteomes" id="UP001597502"/>
    </source>
</evidence>
<dbReference type="RefSeq" id="WP_382392387.1">
    <property type="nucleotide sequence ID" value="NZ_JBHUNA010000011.1"/>
</dbReference>
<feature type="region of interest" description="Disordered" evidence="1">
    <location>
        <begin position="1"/>
        <end position="33"/>
    </location>
</feature>
<protein>
    <submittedName>
        <fullName evidence="2">Uncharacterized protein</fullName>
    </submittedName>
</protein>
<evidence type="ECO:0000313" key="2">
    <source>
        <dbReference type="EMBL" id="MFD2760664.1"/>
    </source>
</evidence>
<evidence type="ECO:0000256" key="1">
    <source>
        <dbReference type="SAM" id="MobiDB-lite"/>
    </source>
</evidence>